<reference evidence="1" key="1">
    <citation type="submission" date="2018-03" db="EMBL/GenBank/DDBJ databases">
        <authorList>
            <person name="Guldener U."/>
        </authorList>
    </citation>
    <scope>NUCLEOTIDE SEQUENCE</scope>
</reference>
<dbReference type="Gene3D" id="3.40.50.150">
    <property type="entry name" value="Vaccinia Virus protein VP39"/>
    <property type="match status" value="1"/>
</dbReference>
<sequence>MEPVRNEVRKRLAPWAYPTAQGEEGKWRGRGARNLGTSSACASDNFTDSGYTSEAGDNNNDDHAKELELKLATIRADPFERDQAERWLAGFLARADSLPLFLDREDARQEAIDQAACVLQSLMTGGDDEVLPCKDDQSDFTHEFSFDLPSGPTGEPTPAIQVRLRDRIAGTDSDDHNDVGLQLWGGSILFSQILCSSPPRFGLVAASLGPSPRIIELGAGAGLVSLVLGALLPRLGITTPRIVATDHHPAVLDNLRSNVTHDDLPVETSLLDWSDPMLHPPLDVPADLLFATDVVYAPEHAALLRDCAARLLAPDGVFWLFITIRKNGKFEGVNRTVEEAFAPHQPPKANKDGRRLGILGSERLGKRRGIGRGDESGYELFKIGWI</sequence>
<evidence type="ECO:0000313" key="2">
    <source>
        <dbReference type="Proteomes" id="UP001187682"/>
    </source>
</evidence>
<name>A0AAE8N7L8_9PEZI</name>
<dbReference type="InterPro" id="IPR029063">
    <property type="entry name" value="SAM-dependent_MTases_sf"/>
</dbReference>
<organism evidence="1 2">
    <name type="scientific">Cephalotrichum gorgonifer</name>
    <dbReference type="NCBI Taxonomy" id="2041049"/>
    <lineage>
        <taxon>Eukaryota</taxon>
        <taxon>Fungi</taxon>
        <taxon>Dikarya</taxon>
        <taxon>Ascomycota</taxon>
        <taxon>Pezizomycotina</taxon>
        <taxon>Sordariomycetes</taxon>
        <taxon>Hypocreomycetidae</taxon>
        <taxon>Microascales</taxon>
        <taxon>Microascaceae</taxon>
        <taxon>Cephalotrichum</taxon>
    </lineage>
</organism>
<accession>A0AAE8N7L8</accession>
<proteinExistence type="predicted"/>
<evidence type="ECO:0000313" key="1">
    <source>
        <dbReference type="EMBL" id="SPO07194.1"/>
    </source>
</evidence>
<dbReference type="GO" id="GO:0008757">
    <property type="term" value="F:S-adenosylmethionine-dependent methyltransferase activity"/>
    <property type="evidence" value="ECO:0007669"/>
    <property type="project" value="UniProtKB-ARBA"/>
</dbReference>
<comment type="caution">
    <text evidence="1">The sequence shown here is derived from an EMBL/GenBank/DDBJ whole genome shotgun (WGS) entry which is preliminary data.</text>
</comment>
<dbReference type="PANTHER" id="PTHR14614">
    <property type="entry name" value="HEPATOCELLULAR CARCINOMA-ASSOCIATED ANTIGEN"/>
    <property type="match status" value="1"/>
</dbReference>
<dbReference type="PANTHER" id="PTHR14614:SF147">
    <property type="entry name" value="S-ADENOSYLMETHIONINE-DEPENDENT METHYLTRANSFERASE OF THE SEVEN BETA-STRAND FAMILY"/>
    <property type="match status" value="1"/>
</dbReference>
<dbReference type="GO" id="GO:0032259">
    <property type="term" value="P:methylation"/>
    <property type="evidence" value="ECO:0007669"/>
    <property type="project" value="UniProtKB-KW"/>
</dbReference>
<gene>
    <name evidence="1" type="ORF">DNG_09888</name>
</gene>
<dbReference type="CDD" id="cd02440">
    <property type="entry name" value="AdoMet_MTases"/>
    <property type="match status" value="1"/>
</dbReference>
<dbReference type="InterPro" id="IPR019410">
    <property type="entry name" value="Methyltransf_16"/>
</dbReference>
<dbReference type="Pfam" id="PF10294">
    <property type="entry name" value="Methyltransf_16"/>
    <property type="match status" value="1"/>
</dbReference>
<dbReference type="Proteomes" id="UP001187682">
    <property type="component" value="Unassembled WGS sequence"/>
</dbReference>
<protein>
    <submittedName>
        <fullName evidence="1">Related to SAM-dependent methyltransferases</fullName>
    </submittedName>
</protein>
<dbReference type="SUPFAM" id="SSF53335">
    <property type="entry name" value="S-adenosyl-L-methionine-dependent methyltransferases"/>
    <property type="match status" value="1"/>
</dbReference>
<keyword evidence="2" id="KW-1185">Reference proteome</keyword>
<keyword evidence="1" id="KW-0808">Transferase</keyword>
<dbReference type="AlphaFoldDB" id="A0AAE8N7L8"/>
<keyword evidence="1" id="KW-0489">Methyltransferase</keyword>
<dbReference type="EMBL" id="ONZQ02000019">
    <property type="protein sequence ID" value="SPO07194.1"/>
    <property type="molecule type" value="Genomic_DNA"/>
</dbReference>